<dbReference type="EMBL" id="PYHO01000086">
    <property type="protein sequence ID" value="PSR43956.1"/>
    <property type="molecule type" value="Genomic_DNA"/>
</dbReference>
<evidence type="ECO:0000313" key="2">
    <source>
        <dbReference type="EMBL" id="PSR43956.1"/>
    </source>
</evidence>
<dbReference type="RefSeq" id="WP_106931133.1">
    <property type="nucleotide sequence ID" value="NZ_CABMMU010000086.1"/>
</dbReference>
<reference evidence="2 3" key="1">
    <citation type="submission" date="2018-03" db="EMBL/GenBank/DDBJ databases">
        <title>First report of an OXA-48+CTX-M-M-producing Kluyvera ascorbata clone recovered from patients admitted in a University Hospital in Madrid, Spain.</title>
        <authorList>
            <person name="Hernandez-Garcia M."/>
            <person name="Leon-Sampedro R."/>
            <person name="Perez-Viso B."/>
            <person name="Morosini M.I."/>
            <person name="Lopez-Fresnena N."/>
            <person name="Coque T.M."/>
            <person name="Bonten M."/>
            <person name="Malhotra-Kumar S."/>
            <person name="Ruiz-Garbajosa P."/>
            <person name="Canton R."/>
        </authorList>
    </citation>
    <scope>NUCLEOTIDE SEQUENCE [LARGE SCALE GENOMIC DNA]</scope>
    <source>
        <strain evidence="2 3">KA2</strain>
    </source>
</reference>
<name>A0A2T2XUL7_9ENTR</name>
<evidence type="ECO:0008006" key="4">
    <source>
        <dbReference type="Google" id="ProtNLM"/>
    </source>
</evidence>
<accession>A0A2T2XUL7</accession>
<comment type="caution">
    <text evidence="2">The sequence shown here is derived from an EMBL/GenBank/DDBJ whole genome shotgun (WGS) entry which is preliminary data.</text>
</comment>
<sequence>MNKIAKWFAVFTFISILAGCARTAPIEQINTVVSAGHSAEQVKNAILKAGIQRDWIMTEAAPGVIKATQKARDHSATANIKYSATGYSIVYDSSFNLKASDGKIHKNYNRWVRNLDKDIQVNLASAALQ</sequence>
<keyword evidence="3" id="KW-1185">Reference proteome</keyword>
<gene>
    <name evidence="2" type="ORF">C8256_25895</name>
</gene>
<feature type="chain" id="PRO_5015430398" description="Lipoprotein" evidence="1">
    <location>
        <begin position="24"/>
        <end position="129"/>
    </location>
</feature>
<dbReference type="AlphaFoldDB" id="A0A2T2XUL7"/>
<dbReference type="PROSITE" id="PS51257">
    <property type="entry name" value="PROKAR_LIPOPROTEIN"/>
    <property type="match status" value="1"/>
</dbReference>
<organism evidence="2 3">
    <name type="scientific">Kluyvera genomosp. 2</name>
    <dbReference type="NCBI Taxonomy" id="2774054"/>
    <lineage>
        <taxon>Bacteria</taxon>
        <taxon>Pseudomonadati</taxon>
        <taxon>Pseudomonadota</taxon>
        <taxon>Gammaproteobacteria</taxon>
        <taxon>Enterobacterales</taxon>
        <taxon>Enterobacteriaceae</taxon>
        <taxon>Kluyvera</taxon>
    </lineage>
</organism>
<evidence type="ECO:0000313" key="3">
    <source>
        <dbReference type="Proteomes" id="UP000240892"/>
    </source>
</evidence>
<evidence type="ECO:0000256" key="1">
    <source>
        <dbReference type="SAM" id="SignalP"/>
    </source>
</evidence>
<protein>
    <recommendedName>
        <fullName evidence="4">Lipoprotein</fullName>
    </recommendedName>
</protein>
<keyword evidence="1" id="KW-0732">Signal</keyword>
<feature type="signal peptide" evidence="1">
    <location>
        <begin position="1"/>
        <end position="23"/>
    </location>
</feature>
<proteinExistence type="predicted"/>
<dbReference type="Proteomes" id="UP000240892">
    <property type="component" value="Unassembled WGS sequence"/>
</dbReference>